<dbReference type="KEGG" id="mdn:JT25_020370"/>
<gene>
    <name evidence="1" type="ORF">JT25_020370</name>
</gene>
<dbReference type="Proteomes" id="UP000030512">
    <property type="component" value="Chromosome"/>
</dbReference>
<dbReference type="AlphaFoldDB" id="A0A140E5Z1"/>
<keyword evidence="2" id="KW-1185">Reference proteome</keyword>
<evidence type="ECO:0000313" key="2">
    <source>
        <dbReference type="Proteomes" id="UP000030512"/>
    </source>
</evidence>
<sequence>MPKKDFVVKITVAQAKISKVELGVTSAYPDLSKQYTLKYNKNFFGENKLDVSVTENGLLTSTKSDTISKVNEAFKALASSV</sequence>
<protein>
    <submittedName>
        <fullName evidence="1">Uncharacterized protein</fullName>
    </submittedName>
</protein>
<reference evidence="1 2" key="1">
    <citation type="journal article" date="2015" name="Environ. Microbiol.">
        <title>Methane oxidation coupled to nitrate reduction under hypoxia by the Gammaproteobacterium Methylomonas denitrificans, sp. nov. type strain FJG1.</title>
        <authorList>
            <person name="Kits K.D."/>
            <person name="Klotz M.G."/>
            <person name="Stein L.Y."/>
        </authorList>
    </citation>
    <scope>NUCLEOTIDE SEQUENCE [LARGE SCALE GENOMIC DNA]</scope>
    <source>
        <strain evidence="1 2">FJG1</strain>
    </source>
</reference>
<name>A0A140E5Z1_9GAMM</name>
<accession>A0A140E5Z1</accession>
<proteinExistence type="predicted"/>
<dbReference type="EMBL" id="CP014476">
    <property type="protein sequence ID" value="AMK78815.1"/>
    <property type="molecule type" value="Genomic_DNA"/>
</dbReference>
<evidence type="ECO:0000313" key="1">
    <source>
        <dbReference type="EMBL" id="AMK78815.1"/>
    </source>
</evidence>
<organism evidence="1 2">
    <name type="scientific">Methylomonas denitrificans</name>
    <dbReference type="NCBI Taxonomy" id="1538553"/>
    <lineage>
        <taxon>Bacteria</taxon>
        <taxon>Pseudomonadati</taxon>
        <taxon>Pseudomonadota</taxon>
        <taxon>Gammaproteobacteria</taxon>
        <taxon>Methylococcales</taxon>
        <taxon>Methylococcaceae</taxon>
        <taxon>Methylomonas</taxon>
    </lineage>
</organism>